<dbReference type="OrthoDB" id="9767239at2"/>
<gene>
    <name evidence="3" type="ORF">B7P34_00130</name>
</gene>
<dbReference type="EMBL" id="PXWG01000001">
    <property type="protein sequence ID" value="PSJ30477.1"/>
    <property type="molecule type" value="Genomic_DNA"/>
</dbReference>
<dbReference type="Proteomes" id="UP000242427">
    <property type="component" value="Unassembled WGS sequence"/>
</dbReference>
<evidence type="ECO:0000313" key="4">
    <source>
        <dbReference type="Proteomes" id="UP000242427"/>
    </source>
</evidence>
<dbReference type="InterPro" id="IPR035992">
    <property type="entry name" value="Ricin_B-like_lectins"/>
</dbReference>
<dbReference type="Pfam" id="PF00652">
    <property type="entry name" value="Ricin_B_lectin"/>
    <property type="match status" value="1"/>
</dbReference>
<dbReference type="SUPFAM" id="SSF50370">
    <property type="entry name" value="Ricin B-like lectins"/>
    <property type="match status" value="1"/>
</dbReference>
<dbReference type="PROSITE" id="PS50231">
    <property type="entry name" value="RICIN_B_LECTIN"/>
    <property type="match status" value="1"/>
</dbReference>
<dbReference type="RefSeq" id="WP_106673672.1">
    <property type="nucleotide sequence ID" value="NZ_PXWG01000001.1"/>
</dbReference>
<feature type="domain" description="Ricin B lectin" evidence="2">
    <location>
        <begin position="44"/>
        <end position="119"/>
    </location>
</feature>
<dbReference type="Gene3D" id="2.80.10.50">
    <property type="match status" value="2"/>
</dbReference>
<protein>
    <recommendedName>
        <fullName evidence="2">Ricin B lectin domain-containing protein</fullName>
    </recommendedName>
</protein>
<evidence type="ECO:0000259" key="2">
    <source>
        <dbReference type="Pfam" id="PF00652"/>
    </source>
</evidence>
<reference evidence="3 4" key="1">
    <citation type="submission" date="2018-03" db="EMBL/GenBank/DDBJ databases">
        <title>Chitinolytic properties of Streptosporangium nondiastaticum TBG75A20.</title>
        <authorList>
            <person name="Gayathri V."/>
            <person name="Shiburaj S."/>
        </authorList>
    </citation>
    <scope>NUCLEOTIDE SEQUENCE [LARGE SCALE GENOMIC DNA]</scope>
    <source>
        <strain evidence="3 4">TBG75A20</strain>
    </source>
</reference>
<proteinExistence type="predicted"/>
<feature type="compositionally biased region" description="Low complexity" evidence="1">
    <location>
        <begin position="1"/>
        <end position="12"/>
    </location>
</feature>
<sequence>MRWVPRWPASPSRSPPNDRARRSPCADIWALRRAAELAAHPDALESDLNGKCLDVADGNGANGAALNMWDCNGGQTWAWNGKQLIHGNKCLDISGANQWNGAAVQMWDSNGSAQQQWHVG</sequence>
<dbReference type="AlphaFoldDB" id="A0A9X7JV84"/>
<evidence type="ECO:0000256" key="1">
    <source>
        <dbReference type="SAM" id="MobiDB-lite"/>
    </source>
</evidence>
<organism evidence="3 4">
    <name type="scientific">Streptosporangium nondiastaticum</name>
    <dbReference type="NCBI Taxonomy" id="35764"/>
    <lineage>
        <taxon>Bacteria</taxon>
        <taxon>Bacillati</taxon>
        <taxon>Actinomycetota</taxon>
        <taxon>Actinomycetes</taxon>
        <taxon>Streptosporangiales</taxon>
        <taxon>Streptosporangiaceae</taxon>
        <taxon>Streptosporangium</taxon>
    </lineage>
</organism>
<dbReference type="InterPro" id="IPR000772">
    <property type="entry name" value="Ricin_B_lectin"/>
</dbReference>
<name>A0A9X7JV84_9ACTN</name>
<feature type="region of interest" description="Disordered" evidence="1">
    <location>
        <begin position="1"/>
        <end position="22"/>
    </location>
</feature>
<evidence type="ECO:0000313" key="3">
    <source>
        <dbReference type="EMBL" id="PSJ30477.1"/>
    </source>
</evidence>
<accession>A0A9X7JV84</accession>
<comment type="caution">
    <text evidence="3">The sequence shown here is derived from an EMBL/GenBank/DDBJ whole genome shotgun (WGS) entry which is preliminary data.</text>
</comment>
<keyword evidence="4" id="KW-1185">Reference proteome</keyword>